<feature type="transmembrane region" description="Helical" evidence="10">
    <location>
        <begin position="287"/>
        <end position="306"/>
    </location>
</feature>
<protein>
    <recommendedName>
        <fullName evidence="10">Odorant receptor</fullName>
    </recommendedName>
</protein>
<comment type="subcellular location">
    <subcellularLocation>
        <location evidence="1 10">Cell membrane</location>
        <topology evidence="1 10">Multi-pass membrane protein</topology>
    </subcellularLocation>
</comment>
<comment type="caution">
    <text evidence="10">Lacks conserved residue(s) required for the propagation of feature annotation.</text>
</comment>
<evidence type="ECO:0000256" key="7">
    <source>
        <dbReference type="ARBA" id="ARBA00023136"/>
    </source>
</evidence>
<dbReference type="AlphaFoldDB" id="A0A0E3VLQ1"/>
<keyword evidence="7 10" id="KW-0472">Membrane</keyword>
<evidence type="ECO:0000256" key="9">
    <source>
        <dbReference type="ARBA" id="ARBA00023224"/>
    </source>
</evidence>
<evidence type="ECO:0000313" key="11">
    <source>
        <dbReference type="EMBL" id="BAR43457.1"/>
    </source>
</evidence>
<keyword evidence="5 10" id="KW-0552">Olfaction</keyword>
<keyword evidence="9 10" id="KW-0807">Transducer</keyword>
<dbReference type="PANTHER" id="PTHR21137">
    <property type="entry name" value="ODORANT RECEPTOR"/>
    <property type="match status" value="1"/>
</dbReference>
<evidence type="ECO:0000256" key="6">
    <source>
        <dbReference type="ARBA" id="ARBA00022989"/>
    </source>
</evidence>
<evidence type="ECO:0000256" key="1">
    <source>
        <dbReference type="ARBA" id="ARBA00004651"/>
    </source>
</evidence>
<keyword evidence="3 10" id="KW-0716">Sensory transduction</keyword>
<dbReference type="GO" id="GO:0007165">
    <property type="term" value="P:signal transduction"/>
    <property type="evidence" value="ECO:0007669"/>
    <property type="project" value="UniProtKB-KW"/>
</dbReference>
<gene>
    <name evidence="11" type="primary">OR15</name>
</gene>
<evidence type="ECO:0000256" key="5">
    <source>
        <dbReference type="ARBA" id="ARBA00022725"/>
    </source>
</evidence>
<evidence type="ECO:0000256" key="4">
    <source>
        <dbReference type="ARBA" id="ARBA00022692"/>
    </source>
</evidence>
<evidence type="ECO:0000256" key="3">
    <source>
        <dbReference type="ARBA" id="ARBA00022606"/>
    </source>
</evidence>
<dbReference type="Pfam" id="PF02949">
    <property type="entry name" value="7tm_6"/>
    <property type="match status" value="1"/>
</dbReference>
<comment type="similarity">
    <text evidence="10">Belongs to the insect chemoreceptor superfamily. Heteromeric odorant receptor channel (TC 1.A.69) family.</text>
</comment>
<keyword evidence="2" id="KW-1003">Cell membrane</keyword>
<feature type="transmembrane region" description="Helical" evidence="10">
    <location>
        <begin position="53"/>
        <end position="74"/>
    </location>
</feature>
<dbReference type="GO" id="GO:0005886">
    <property type="term" value="C:plasma membrane"/>
    <property type="evidence" value="ECO:0007669"/>
    <property type="project" value="UniProtKB-SubCell"/>
</dbReference>
<accession>A0A0E3VLQ1</accession>
<dbReference type="GO" id="GO:0005549">
    <property type="term" value="F:odorant binding"/>
    <property type="evidence" value="ECO:0007669"/>
    <property type="project" value="InterPro"/>
</dbReference>
<keyword evidence="4 10" id="KW-0812">Transmembrane</keyword>
<dbReference type="EMBL" id="LC002709">
    <property type="protein sequence ID" value="BAR43457.1"/>
    <property type="molecule type" value="mRNA"/>
</dbReference>
<feature type="transmembrane region" description="Helical" evidence="10">
    <location>
        <begin position="86"/>
        <end position="105"/>
    </location>
</feature>
<feature type="transmembrane region" description="Helical" evidence="10">
    <location>
        <begin position="318"/>
        <end position="337"/>
    </location>
</feature>
<reference evidence="11" key="1">
    <citation type="submission" date="2014-09" db="EMBL/GenBank/DDBJ databases">
        <title>Identification of candidate odorant receptors in Asian corn borer Ostrinia furnacalis.</title>
        <authorList>
            <person name="Yang B."/>
            <person name="Ozaki K."/>
            <person name="Ishikawa Y."/>
            <person name="Matsuo T."/>
        </authorList>
    </citation>
    <scope>NUCLEOTIDE SEQUENCE</scope>
    <source>
        <tissue evidence="11">Antennae</tissue>
    </source>
</reference>
<evidence type="ECO:0000256" key="8">
    <source>
        <dbReference type="ARBA" id="ARBA00023170"/>
    </source>
</evidence>
<evidence type="ECO:0000256" key="10">
    <source>
        <dbReference type="RuleBase" id="RU351113"/>
    </source>
</evidence>
<organism evidence="11">
    <name type="scientific">Ostrinia furnacalis</name>
    <name type="common">Asian corn borer</name>
    <dbReference type="NCBI Taxonomy" id="93504"/>
    <lineage>
        <taxon>Eukaryota</taxon>
        <taxon>Metazoa</taxon>
        <taxon>Ecdysozoa</taxon>
        <taxon>Arthropoda</taxon>
        <taxon>Hexapoda</taxon>
        <taxon>Insecta</taxon>
        <taxon>Pterygota</taxon>
        <taxon>Neoptera</taxon>
        <taxon>Endopterygota</taxon>
        <taxon>Lepidoptera</taxon>
        <taxon>Glossata</taxon>
        <taxon>Ditrysia</taxon>
        <taxon>Pyraloidea</taxon>
        <taxon>Crambidae</taxon>
        <taxon>Pyraustinae</taxon>
        <taxon>Ostrinia</taxon>
    </lineage>
</organism>
<feature type="transmembrane region" description="Helical" evidence="10">
    <location>
        <begin position="152"/>
        <end position="173"/>
    </location>
</feature>
<keyword evidence="6 10" id="KW-1133">Transmembrane helix</keyword>
<dbReference type="PANTHER" id="PTHR21137:SF35">
    <property type="entry name" value="ODORANT RECEPTOR 19A-RELATED"/>
    <property type="match status" value="1"/>
</dbReference>
<feature type="transmembrane region" description="Helical" evidence="10">
    <location>
        <begin position="201"/>
        <end position="220"/>
    </location>
</feature>
<keyword evidence="8 10" id="KW-0675">Receptor</keyword>
<name>A0A0E3VLQ1_OSTFU</name>
<dbReference type="InterPro" id="IPR004117">
    <property type="entry name" value="7tm6_olfct_rcpt"/>
</dbReference>
<evidence type="ECO:0000256" key="2">
    <source>
        <dbReference type="ARBA" id="ARBA00022475"/>
    </source>
</evidence>
<dbReference type="GO" id="GO:0004984">
    <property type="term" value="F:olfactory receptor activity"/>
    <property type="evidence" value="ECO:0007669"/>
    <property type="project" value="InterPro"/>
</dbReference>
<sequence>MALMVYQKVLEEKITENDEEIFFKPFEETFTILIFSMVFGMIYPSDRMKNWQILGFFGFIIIMIPALSAVYYDMYLAYLDRDMDTIFRHLIVIGPFNALYLKWVYMYYYRQQSKDAIEEMNRYFANLNFKPITHKRIAKKWLIRSFFLEKSWAYCLIVGSFSFPVMAICKTTYSTLFDEEPRRYFIHELRSPQGPGMNYEFPFFEVLFVNTCIASCMYFLNFSGYDGFFVQLILHTCMRMAICGEAVKDSFKIDDKAMRRSALHKVIDEHIAICHFMDNINCIFVQWMSLFTVALTIHVCICVFHLSEGTYQDMEFMFAFTAASIYLCMITSCGGLVEEESENLADAFYQSGWERVLDTHCNYLLVFMIARAQKTFRVRTLFHVHVNHELLIAIVKMAYTLLTFLKQT</sequence>
<proteinExistence type="evidence at transcript level"/>